<dbReference type="EMBL" id="JAGKQM010000017">
    <property type="protein sequence ID" value="KAH0868076.1"/>
    <property type="molecule type" value="Genomic_DNA"/>
</dbReference>
<proteinExistence type="predicted"/>
<accession>A0ABQ7YLP0</accession>
<sequence>RGLLLLLHHYESIFDDVVIPLPVGEVFESLAIPLMKLVWLKTLEMESEGRLSSFIFNTQSAIWLSLSIKTSDKLTEFHQSFGISIRIMLGDLIRVATHPHALHQLHLLLRDHKIRRSLRAPISISDVLSTTNPPRNRFTSTLGESLVYDKEEARELFV</sequence>
<comment type="caution">
    <text evidence="1">The sequence shown here is derived from an EMBL/GenBank/DDBJ whole genome shotgun (WGS) entry which is preliminary data.</text>
</comment>
<reference evidence="1 2" key="1">
    <citation type="submission" date="2021-05" db="EMBL/GenBank/DDBJ databases">
        <title>Genome Assembly of Synthetic Allotetraploid Brassica napus Reveals Homoeologous Exchanges between Subgenomes.</title>
        <authorList>
            <person name="Davis J.T."/>
        </authorList>
    </citation>
    <scope>NUCLEOTIDE SEQUENCE [LARGE SCALE GENOMIC DNA]</scope>
    <source>
        <strain evidence="2">cv. Da-Ae</strain>
        <tissue evidence="1">Seedling</tissue>
    </source>
</reference>
<protein>
    <submittedName>
        <fullName evidence="1">Uncharacterized protein</fullName>
    </submittedName>
</protein>
<gene>
    <name evidence="1" type="ORF">HID58_075098</name>
</gene>
<organism evidence="1 2">
    <name type="scientific">Brassica napus</name>
    <name type="common">Rape</name>
    <dbReference type="NCBI Taxonomy" id="3708"/>
    <lineage>
        <taxon>Eukaryota</taxon>
        <taxon>Viridiplantae</taxon>
        <taxon>Streptophyta</taxon>
        <taxon>Embryophyta</taxon>
        <taxon>Tracheophyta</taxon>
        <taxon>Spermatophyta</taxon>
        <taxon>Magnoliopsida</taxon>
        <taxon>eudicotyledons</taxon>
        <taxon>Gunneridae</taxon>
        <taxon>Pentapetalae</taxon>
        <taxon>rosids</taxon>
        <taxon>malvids</taxon>
        <taxon>Brassicales</taxon>
        <taxon>Brassicaceae</taxon>
        <taxon>Brassiceae</taxon>
        <taxon>Brassica</taxon>
    </lineage>
</organism>
<evidence type="ECO:0000313" key="2">
    <source>
        <dbReference type="Proteomes" id="UP000824890"/>
    </source>
</evidence>
<keyword evidence="2" id="KW-1185">Reference proteome</keyword>
<name>A0ABQ7YLP0_BRANA</name>
<evidence type="ECO:0000313" key="1">
    <source>
        <dbReference type="EMBL" id="KAH0868076.1"/>
    </source>
</evidence>
<dbReference type="Proteomes" id="UP000824890">
    <property type="component" value="Unassembled WGS sequence"/>
</dbReference>
<feature type="non-terminal residue" evidence="1">
    <location>
        <position position="1"/>
    </location>
</feature>